<dbReference type="Proteomes" id="UP000472260">
    <property type="component" value="Unassembled WGS sequence"/>
</dbReference>
<feature type="domain" description="Integrin alpha second immunoglobulin-like" evidence="15">
    <location>
        <begin position="587"/>
        <end position="709"/>
    </location>
</feature>
<keyword evidence="10 13" id="KW-0675">Receptor</keyword>
<evidence type="ECO:0000256" key="13">
    <source>
        <dbReference type="RuleBase" id="RU003762"/>
    </source>
</evidence>
<dbReference type="InterPro" id="IPR048286">
    <property type="entry name" value="Integrin_alpha_Ig-like_3"/>
</dbReference>
<dbReference type="Gene3D" id="2.60.40.1460">
    <property type="entry name" value="Integrin domains. Chain A, domain 2"/>
    <property type="match status" value="1"/>
</dbReference>
<keyword evidence="4 13" id="KW-0732">Signal</keyword>
<organism evidence="17 18">
    <name type="scientific">Sinocyclocheilus anshuiensis</name>
    <dbReference type="NCBI Taxonomy" id="1608454"/>
    <lineage>
        <taxon>Eukaryota</taxon>
        <taxon>Metazoa</taxon>
        <taxon>Chordata</taxon>
        <taxon>Craniata</taxon>
        <taxon>Vertebrata</taxon>
        <taxon>Euteleostomi</taxon>
        <taxon>Actinopterygii</taxon>
        <taxon>Neopterygii</taxon>
        <taxon>Teleostei</taxon>
        <taxon>Ostariophysi</taxon>
        <taxon>Cypriniformes</taxon>
        <taxon>Cyprinidae</taxon>
        <taxon>Cyprininae</taxon>
        <taxon>Sinocyclocheilus</taxon>
    </lineage>
</organism>
<evidence type="ECO:0000256" key="12">
    <source>
        <dbReference type="PROSITE-ProRule" id="PRU00803"/>
    </source>
</evidence>
<evidence type="ECO:0000256" key="7">
    <source>
        <dbReference type="ARBA" id="ARBA00022989"/>
    </source>
</evidence>
<evidence type="ECO:0000259" key="14">
    <source>
        <dbReference type="Pfam" id="PF08441"/>
    </source>
</evidence>
<evidence type="ECO:0000256" key="2">
    <source>
        <dbReference type="ARBA" id="ARBA00008054"/>
    </source>
</evidence>
<evidence type="ECO:0000256" key="3">
    <source>
        <dbReference type="ARBA" id="ARBA00022692"/>
    </source>
</evidence>
<feature type="repeat" description="FG-GAP" evidence="12">
    <location>
        <begin position="404"/>
        <end position="464"/>
    </location>
</feature>
<dbReference type="InterPro" id="IPR013649">
    <property type="entry name" value="Integrin_alpha_Ig-like_1"/>
</dbReference>
<protein>
    <submittedName>
        <fullName evidence="17">Integrin alpha-6-like</fullName>
    </submittedName>
</protein>
<reference evidence="17" key="1">
    <citation type="submission" date="2025-08" db="UniProtKB">
        <authorList>
            <consortium name="Ensembl"/>
        </authorList>
    </citation>
    <scope>IDENTIFICATION</scope>
</reference>
<dbReference type="PROSITE" id="PS51470">
    <property type="entry name" value="FG_GAP"/>
    <property type="match status" value="4"/>
</dbReference>
<dbReference type="GO" id="GO:0009897">
    <property type="term" value="C:external side of plasma membrane"/>
    <property type="evidence" value="ECO:0007669"/>
    <property type="project" value="TreeGrafter"/>
</dbReference>
<dbReference type="SMART" id="SM00191">
    <property type="entry name" value="Int_alpha"/>
    <property type="match status" value="5"/>
</dbReference>
<feature type="transmembrane region" description="Helical" evidence="13">
    <location>
        <begin position="906"/>
        <end position="929"/>
    </location>
</feature>
<keyword evidence="3 13" id="KW-0812">Transmembrane</keyword>
<dbReference type="Pfam" id="PF08441">
    <property type="entry name" value="Integrin_A_Ig_1"/>
    <property type="match status" value="1"/>
</dbReference>
<dbReference type="Pfam" id="PF20806">
    <property type="entry name" value="Integrin_A_Ig_3"/>
    <property type="match status" value="1"/>
</dbReference>
<feature type="repeat" description="FG-GAP" evidence="12">
    <location>
        <begin position="159"/>
        <end position="212"/>
    </location>
</feature>
<dbReference type="GO" id="GO:0033627">
    <property type="term" value="P:cell adhesion mediated by integrin"/>
    <property type="evidence" value="ECO:0007669"/>
    <property type="project" value="TreeGrafter"/>
</dbReference>
<feature type="repeat" description="FG-GAP" evidence="12">
    <location>
        <begin position="345"/>
        <end position="403"/>
    </location>
</feature>
<dbReference type="Gene3D" id="2.60.40.1530">
    <property type="entry name" value="ntegrin, alpha v. Chain A, domain 4"/>
    <property type="match status" value="1"/>
</dbReference>
<evidence type="ECO:0000313" key="17">
    <source>
        <dbReference type="Ensembl" id="ENSSANP00000035640.1"/>
    </source>
</evidence>
<accession>A0A671MQA4</accession>
<name>A0A671MQA4_9TELE</name>
<evidence type="ECO:0000256" key="5">
    <source>
        <dbReference type="ARBA" id="ARBA00022737"/>
    </source>
</evidence>
<dbReference type="InterPro" id="IPR032695">
    <property type="entry name" value="Integrin_dom_sf"/>
</dbReference>
<comment type="similarity">
    <text evidence="2 13">Belongs to the integrin alpha chain family.</text>
</comment>
<dbReference type="SUPFAM" id="SSF69318">
    <property type="entry name" value="Integrin alpha N-terminal domain"/>
    <property type="match status" value="1"/>
</dbReference>
<keyword evidence="9 13" id="KW-0472">Membrane</keyword>
<evidence type="ECO:0000256" key="10">
    <source>
        <dbReference type="ARBA" id="ARBA00023170"/>
    </source>
</evidence>
<keyword evidence="18" id="KW-1185">Reference proteome</keyword>
<feature type="signal peptide" evidence="13">
    <location>
        <begin position="1"/>
        <end position="21"/>
    </location>
</feature>
<keyword evidence="8 13" id="KW-0401">Integrin</keyword>
<dbReference type="SUPFAM" id="SSF69179">
    <property type="entry name" value="Integrin domains"/>
    <property type="match status" value="3"/>
</dbReference>
<sequence>MLFGQWALLLTVWMLRVEVSSFNLDKQNVMNMHGEAGTLFGFSMAMHHQLKPSEERVLLIGAPRAKALPSQNANISGGLYRCKFTTQSDDCERISVDIKEKQWLGVRVRSQGRGGKVVTCAHRYQDWSFDNRRLLGRCFVLEQDLNLVTDGESTRAICKNREPDKHKFGYCQQGVSVAFSKDNKYLVYGAPGAYDWKGIVHMQPVDDFSIETYETGDHNQHQHKLIPVDFSSLLGFAVDTGMNLMKKGELNVVAGAPRSNHSGEVLLLRPEEKAETRNLKAEYILQGPGLASSFGYDLAVLDLNGDGWDDLVVGAPEFSKISMDEDVGGAVYVYINQAKGQRWNQIKPVCLYGKRDSMFGLAVAHIGDINQDGYQDFAVSAPNEDTGRGRVYIYHGSAAEFRQKTEVYAGDPSIKSFGYSLAGNMDIDDNGYPDLAVGSLSDSVQVYRLDVSYIHKIIDSRLIRCFSCFTYTAQTPTYNHKLRIKYTLKADTLRIERGLRSRVVFVNSEAAQGSRELSVQVKQECIQTKLRLLGDIQDKLTSIFISLSVSLPSNNPKQTVRNLPGLEPVLNALQENATKVTFRNAGCGSDNICQSNLQLEYRFCTKDQQQDKCDPLAMENDIPVISPGDKNVALEVTVTNIGGDDAHQSQLSVAFPEFLQLSSVEPKKTQVQCNPNENKTQADCQLGNPFKRDSKVSFFLILNTERLSLRVTNSSCDDILPLFRIINVGRPLKSFGSVVLNIQWPNATKEGKRLLYLVQIKDHRKNIIHCMPADAINPLRFTKASSRGRREVEHESGLKALASIDFFPSLGNKRKYKTLTCADDLRCVEIKCPLEAVDSTTAVVLHARLWNNTFLEEYSSLNYLDIVLDAFLTLNATQENIGMQPSNDKVKLTVFRERKPALLSRVPWWVILLSILTALFLLGLLFYLLKKVM</sequence>
<keyword evidence="7 13" id="KW-1133">Transmembrane helix</keyword>
<evidence type="ECO:0000256" key="9">
    <source>
        <dbReference type="ARBA" id="ARBA00023136"/>
    </source>
</evidence>
<evidence type="ECO:0000259" key="16">
    <source>
        <dbReference type="Pfam" id="PF20806"/>
    </source>
</evidence>
<reference evidence="17" key="2">
    <citation type="submission" date="2025-09" db="UniProtKB">
        <authorList>
            <consortium name="Ensembl"/>
        </authorList>
    </citation>
    <scope>IDENTIFICATION</scope>
</reference>
<dbReference type="InterPro" id="IPR013517">
    <property type="entry name" value="FG-GAP"/>
</dbReference>
<evidence type="ECO:0000256" key="8">
    <source>
        <dbReference type="ARBA" id="ARBA00023037"/>
    </source>
</evidence>
<dbReference type="AlphaFoldDB" id="A0A671MQA4"/>
<feature type="chain" id="PRO_5025708794" evidence="13">
    <location>
        <begin position="22"/>
        <end position="933"/>
    </location>
</feature>
<feature type="repeat" description="FG-GAP" evidence="12">
    <location>
        <begin position="280"/>
        <end position="343"/>
    </location>
</feature>
<dbReference type="Pfam" id="PF01839">
    <property type="entry name" value="FG-GAP"/>
    <property type="match status" value="2"/>
</dbReference>
<dbReference type="GO" id="GO:0007160">
    <property type="term" value="P:cell-matrix adhesion"/>
    <property type="evidence" value="ECO:0007669"/>
    <property type="project" value="TreeGrafter"/>
</dbReference>
<dbReference type="InterPro" id="IPR028994">
    <property type="entry name" value="Integrin_alpha_N"/>
</dbReference>
<dbReference type="GO" id="GO:0008305">
    <property type="term" value="C:integrin complex"/>
    <property type="evidence" value="ECO:0007669"/>
    <property type="project" value="InterPro"/>
</dbReference>
<dbReference type="PRINTS" id="PR01185">
    <property type="entry name" value="INTEGRINA"/>
</dbReference>
<keyword evidence="5" id="KW-0677">Repeat</keyword>
<dbReference type="GO" id="GO:0098609">
    <property type="term" value="P:cell-cell adhesion"/>
    <property type="evidence" value="ECO:0007669"/>
    <property type="project" value="TreeGrafter"/>
</dbReference>
<dbReference type="InterPro" id="IPR013519">
    <property type="entry name" value="Int_alpha_beta-p"/>
</dbReference>
<evidence type="ECO:0000256" key="6">
    <source>
        <dbReference type="ARBA" id="ARBA00022889"/>
    </source>
</evidence>
<gene>
    <name evidence="17" type="primary">itga6l</name>
</gene>
<dbReference type="PANTHER" id="PTHR23220:SF9">
    <property type="entry name" value="INTEGRIN ALPHA-6"/>
    <property type="match status" value="1"/>
</dbReference>
<dbReference type="PANTHER" id="PTHR23220">
    <property type="entry name" value="INTEGRIN ALPHA"/>
    <property type="match status" value="1"/>
</dbReference>
<dbReference type="Ensembl" id="ENSSANT00000037973.1">
    <property type="protein sequence ID" value="ENSSANP00000035640.1"/>
    <property type="gene ID" value="ENSSANG00000018261.1"/>
</dbReference>
<evidence type="ECO:0000256" key="4">
    <source>
        <dbReference type="ARBA" id="ARBA00022729"/>
    </source>
</evidence>
<dbReference type="GO" id="GO:0005178">
    <property type="term" value="F:integrin binding"/>
    <property type="evidence" value="ECO:0007669"/>
    <property type="project" value="TreeGrafter"/>
</dbReference>
<feature type="domain" description="Integrin alpha first immunoglubulin-like" evidence="14">
    <location>
        <begin position="467"/>
        <end position="579"/>
    </location>
</feature>
<dbReference type="GO" id="GO:0007229">
    <property type="term" value="P:integrin-mediated signaling pathway"/>
    <property type="evidence" value="ECO:0007669"/>
    <property type="project" value="UniProtKB-KW"/>
</dbReference>
<dbReference type="InterPro" id="IPR000413">
    <property type="entry name" value="Integrin_alpha"/>
</dbReference>
<dbReference type="Gene3D" id="2.60.40.1510">
    <property type="entry name" value="ntegrin, alpha v. Chain A, domain 3"/>
    <property type="match status" value="1"/>
</dbReference>
<keyword evidence="6 13" id="KW-0130">Cell adhesion</keyword>
<dbReference type="GO" id="GO:0050900">
    <property type="term" value="P:leukocyte migration"/>
    <property type="evidence" value="ECO:0007669"/>
    <property type="project" value="TreeGrafter"/>
</dbReference>
<dbReference type="Pfam" id="PF20805">
    <property type="entry name" value="Integrin_A_Ig_2"/>
    <property type="match status" value="1"/>
</dbReference>
<dbReference type="Gene3D" id="2.130.10.130">
    <property type="entry name" value="Integrin alpha, N-terminal"/>
    <property type="match status" value="1"/>
</dbReference>
<evidence type="ECO:0000256" key="1">
    <source>
        <dbReference type="ARBA" id="ARBA00004479"/>
    </source>
</evidence>
<feature type="domain" description="Integrin alpha third immunoglobulin-like" evidence="16">
    <location>
        <begin position="722"/>
        <end position="895"/>
    </location>
</feature>
<keyword evidence="11" id="KW-0325">Glycoprotein</keyword>
<proteinExistence type="inferred from homology"/>
<evidence type="ECO:0000259" key="15">
    <source>
        <dbReference type="Pfam" id="PF20805"/>
    </source>
</evidence>
<evidence type="ECO:0000256" key="11">
    <source>
        <dbReference type="ARBA" id="ARBA00023180"/>
    </source>
</evidence>
<evidence type="ECO:0000313" key="18">
    <source>
        <dbReference type="Proteomes" id="UP000472260"/>
    </source>
</evidence>
<comment type="subcellular location">
    <subcellularLocation>
        <location evidence="1 13">Membrane</location>
        <topology evidence="1 13">Single-pass type I membrane protein</topology>
    </subcellularLocation>
</comment>
<dbReference type="InterPro" id="IPR048285">
    <property type="entry name" value="Integrin_alpha_Ig-like_2"/>
</dbReference>